<protein>
    <recommendedName>
        <fullName evidence="1">Bacteriophage T5 Orf172 DNA-binding domain-containing protein</fullName>
    </recommendedName>
</protein>
<reference evidence="2" key="1">
    <citation type="submission" date="2023-03" db="EMBL/GenBank/DDBJ databases">
        <title>Massive genome expansion in bonnet fungi (Mycena s.s.) driven by repeated elements and novel gene families across ecological guilds.</title>
        <authorList>
            <consortium name="Lawrence Berkeley National Laboratory"/>
            <person name="Harder C.B."/>
            <person name="Miyauchi S."/>
            <person name="Viragh M."/>
            <person name="Kuo A."/>
            <person name="Thoen E."/>
            <person name="Andreopoulos B."/>
            <person name="Lu D."/>
            <person name="Skrede I."/>
            <person name="Drula E."/>
            <person name="Henrissat B."/>
            <person name="Morin E."/>
            <person name="Kohler A."/>
            <person name="Barry K."/>
            <person name="LaButti K."/>
            <person name="Morin E."/>
            <person name="Salamov A."/>
            <person name="Lipzen A."/>
            <person name="Mereny Z."/>
            <person name="Hegedus B."/>
            <person name="Baldrian P."/>
            <person name="Stursova M."/>
            <person name="Weitz H."/>
            <person name="Taylor A."/>
            <person name="Grigoriev I.V."/>
            <person name="Nagy L.G."/>
            <person name="Martin F."/>
            <person name="Kauserud H."/>
        </authorList>
    </citation>
    <scope>NUCLEOTIDE SEQUENCE</scope>
    <source>
        <strain evidence="2">CBHHK067</strain>
    </source>
</reference>
<keyword evidence="3" id="KW-1185">Reference proteome</keyword>
<feature type="domain" description="Bacteriophage T5 Orf172 DNA-binding" evidence="1">
    <location>
        <begin position="68"/>
        <end position="145"/>
    </location>
</feature>
<sequence length="173" mass="20526">MAAAIDAAMDDAVDALRTSNQAHWRPGGVYAFGIPLRQPPSPPPNRRSRRATARNARLAAARNAQQGIPRREIKIRRSNCPPRRKREWMQQYQPQDQCWWFYWDVPDAPGFERLIHRHFKLHGAWIRPEVCAFCGVKHQEKFNHARCRGIWGVKRVVEHYLWCLNWPVYRYRM</sequence>
<evidence type="ECO:0000313" key="3">
    <source>
        <dbReference type="Proteomes" id="UP001221757"/>
    </source>
</evidence>
<dbReference type="Pfam" id="PF10544">
    <property type="entry name" value="T5orf172"/>
    <property type="match status" value="1"/>
</dbReference>
<evidence type="ECO:0000259" key="1">
    <source>
        <dbReference type="Pfam" id="PF10544"/>
    </source>
</evidence>
<name>A0AAD7DZN7_MYCRO</name>
<comment type="caution">
    <text evidence="2">The sequence shown here is derived from an EMBL/GenBank/DDBJ whole genome shotgun (WGS) entry which is preliminary data.</text>
</comment>
<dbReference type="Proteomes" id="UP001221757">
    <property type="component" value="Unassembled WGS sequence"/>
</dbReference>
<proteinExistence type="predicted"/>
<organism evidence="2 3">
    <name type="scientific">Mycena rosella</name>
    <name type="common">Pink bonnet</name>
    <name type="synonym">Agaricus rosellus</name>
    <dbReference type="NCBI Taxonomy" id="1033263"/>
    <lineage>
        <taxon>Eukaryota</taxon>
        <taxon>Fungi</taxon>
        <taxon>Dikarya</taxon>
        <taxon>Basidiomycota</taxon>
        <taxon>Agaricomycotina</taxon>
        <taxon>Agaricomycetes</taxon>
        <taxon>Agaricomycetidae</taxon>
        <taxon>Agaricales</taxon>
        <taxon>Marasmiineae</taxon>
        <taxon>Mycenaceae</taxon>
        <taxon>Mycena</taxon>
    </lineage>
</organism>
<dbReference type="EMBL" id="JARKIE010000012">
    <property type="protein sequence ID" value="KAJ7703498.1"/>
    <property type="molecule type" value="Genomic_DNA"/>
</dbReference>
<evidence type="ECO:0000313" key="2">
    <source>
        <dbReference type="EMBL" id="KAJ7703498.1"/>
    </source>
</evidence>
<accession>A0AAD7DZN7</accession>
<dbReference type="InterPro" id="IPR018306">
    <property type="entry name" value="Phage_T5_Orf172_DNA-bd"/>
</dbReference>
<gene>
    <name evidence="2" type="ORF">B0H17DRAFT_1040684</name>
</gene>
<dbReference type="AlphaFoldDB" id="A0AAD7DZN7"/>